<keyword evidence="3" id="KW-1185">Reference proteome</keyword>
<evidence type="ECO:0000313" key="3">
    <source>
        <dbReference type="Proteomes" id="UP000789595"/>
    </source>
</evidence>
<reference evidence="2" key="1">
    <citation type="submission" date="2021-11" db="EMBL/GenBank/DDBJ databases">
        <authorList>
            <consortium name="Genoscope - CEA"/>
            <person name="William W."/>
        </authorList>
    </citation>
    <scope>NUCLEOTIDE SEQUENCE</scope>
</reference>
<feature type="compositionally biased region" description="Basic and acidic residues" evidence="1">
    <location>
        <begin position="230"/>
        <end position="252"/>
    </location>
</feature>
<proteinExistence type="predicted"/>
<dbReference type="AlphaFoldDB" id="A0A8J2SZE3"/>
<sequence>MASGLRRSSGGTWLEEDEADDAEPTSPLSAATPETPGTEASPQTLDDRRYRASIHALEAEVDTLLSRAAGRGGAKARRDRDRELVRRSDAMEALQLENAELRNDLEAAGREVDRLRAACASAQSDAERCARAAARAAERAEANELDAAVAAARRDEAVGAVKTRHWEESQRLAEQHAQAVSMLEGRLEEERERRMAADLRNESLKADLDLIKKEASQLTEKCGALSNQLKDAESERDACKDEASRSSKHAERMTAALDEAERRATHAEAGNQQSRSDALKAAAASAQASDAKTTAEAAAKRAETQRRSFEKQLAYARKEVENARLREEEQRERVAELSRTNRELIAERRKLEAREVDLEAREKTVVKRDAARRFRGLTDLKPMEVAELPEAALGAWRRK</sequence>
<feature type="compositionally biased region" description="Basic and acidic residues" evidence="1">
    <location>
        <begin position="298"/>
        <end position="307"/>
    </location>
</feature>
<protein>
    <submittedName>
        <fullName evidence="2">Uncharacterized protein</fullName>
    </submittedName>
</protein>
<dbReference type="EMBL" id="CAKKNE010000006">
    <property type="protein sequence ID" value="CAH0378578.1"/>
    <property type="molecule type" value="Genomic_DNA"/>
</dbReference>
<evidence type="ECO:0000313" key="2">
    <source>
        <dbReference type="EMBL" id="CAH0378578.1"/>
    </source>
</evidence>
<accession>A0A8J2SZE3</accession>
<evidence type="ECO:0000256" key="1">
    <source>
        <dbReference type="SAM" id="MobiDB-lite"/>
    </source>
</evidence>
<feature type="compositionally biased region" description="Low complexity" evidence="1">
    <location>
        <begin position="273"/>
        <end position="297"/>
    </location>
</feature>
<feature type="compositionally biased region" description="Acidic residues" evidence="1">
    <location>
        <begin position="14"/>
        <end position="23"/>
    </location>
</feature>
<organism evidence="2 3">
    <name type="scientific">Pelagomonas calceolata</name>
    <dbReference type="NCBI Taxonomy" id="35677"/>
    <lineage>
        <taxon>Eukaryota</taxon>
        <taxon>Sar</taxon>
        <taxon>Stramenopiles</taxon>
        <taxon>Ochrophyta</taxon>
        <taxon>Pelagophyceae</taxon>
        <taxon>Pelagomonadales</taxon>
        <taxon>Pelagomonadaceae</taxon>
        <taxon>Pelagomonas</taxon>
    </lineage>
</organism>
<dbReference type="Proteomes" id="UP000789595">
    <property type="component" value="Unassembled WGS sequence"/>
</dbReference>
<feature type="region of interest" description="Disordered" evidence="1">
    <location>
        <begin position="64"/>
        <end position="84"/>
    </location>
</feature>
<feature type="region of interest" description="Disordered" evidence="1">
    <location>
        <begin position="226"/>
        <end position="307"/>
    </location>
</feature>
<comment type="caution">
    <text evidence="2">The sequence shown here is derived from an EMBL/GenBank/DDBJ whole genome shotgun (WGS) entry which is preliminary data.</text>
</comment>
<gene>
    <name evidence="2" type="ORF">PECAL_6P01680</name>
</gene>
<feature type="region of interest" description="Disordered" evidence="1">
    <location>
        <begin position="1"/>
        <end position="51"/>
    </location>
</feature>
<name>A0A8J2SZE3_9STRA</name>